<dbReference type="Gene3D" id="2.40.30.170">
    <property type="match status" value="1"/>
</dbReference>
<dbReference type="AlphaFoldDB" id="A0A2C9DAV1"/>
<dbReference type="PANTHER" id="PTHR30438:SF2">
    <property type="entry name" value="MEMBRANE PROTEIN"/>
    <property type="match status" value="1"/>
</dbReference>
<dbReference type="Pfam" id="PF25917">
    <property type="entry name" value="BSH_RND"/>
    <property type="match status" value="1"/>
</dbReference>
<sequence length="333" mass="35370">MSRKLIRAVVLLIVVALVGGFGVYRYVLATDSHALPDTIAMANGRIEVQRVDVSAKLPGRVASIDVREGDLVAAGDVIATLDQSETLAELAAAQASVEQAIQGVAQARAAIASRQAELELADVQLKRAEDLRTRDFSSQSEADQRRAGRDVAAAAVEAAKASLGSAQAAQKVAEAKVTQIKATINDLVLKAPIAGRVEYKLVQPGEVVAAGGRVVTLLDLSDVYMTVFLPTSSVGKVKFGSEARIVLDAAPEYVIPASVSFVAAEAQFTPKTVETTSEREKLMYRVKVAVPTDLLKEYRDYVKSGLTGDAYVRLGADAAWPDWLQPRLPDAAG</sequence>
<dbReference type="PANTHER" id="PTHR30438">
    <property type="entry name" value="36 KDA ANTIGEN-RELATED"/>
    <property type="match status" value="1"/>
</dbReference>
<keyword evidence="3" id="KW-1185">Reference proteome</keyword>
<dbReference type="OrthoDB" id="9778236at2"/>
<gene>
    <name evidence="2" type="ORF">HDIA_3911</name>
</gene>
<dbReference type="EMBL" id="LT960614">
    <property type="protein sequence ID" value="SON57452.1"/>
    <property type="molecule type" value="Genomic_DNA"/>
</dbReference>
<name>A0A2C9DAV1_9HYPH</name>
<dbReference type="InterPro" id="IPR058625">
    <property type="entry name" value="MdtA-like_BSH"/>
</dbReference>
<evidence type="ECO:0000313" key="2">
    <source>
        <dbReference type="EMBL" id="SON57452.1"/>
    </source>
</evidence>
<evidence type="ECO:0000259" key="1">
    <source>
        <dbReference type="Pfam" id="PF25917"/>
    </source>
</evidence>
<protein>
    <submittedName>
        <fullName evidence="2">Putative efflux pump membrane fusion protein</fullName>
    </submittedName>
</protein>
<dbReference type="GO" id="GO:0005886">
    <property type="term" value="C:plasma membrane"/>
    <property type="evidence" value="ECO:0007669"/>
    <property type="project" value="TreeGrafter"/>
</dbReference>
<dbReference type="Gene3D" id="2.40.50.100">
    <property type="match status" value="1"/>
</dbReference>
<dbReference type="SUPFAM" id="SSF111369">
    <property type="entry name" value="HlyD-like secretion proteins"/>
    <property type="match status" value="3"/>
</dbReference>
<dbReference type="Proteomes" id="UP000223606">
    <property type="component" value="Chromosome 1"/>
</dbReference>
<organism evidence="2 3">
    <name type="scientific">Hartmannibacter diazotrophicus</name>
    <dbReference type="NCBI Taxonomy" id="1482074"/>
    <lineage>
        <taxon>Bacteria</taxon>
        <taxon>Pseudomonadati</taxon>
        <taxon>Pseudomonadota</taxon>
        <taxon>Alphaproteobacteria</taxon>
        <taxon>Hyphomicrobiales</taxon>
        <taxon>Pleomorphomonadaceae</taxon>
        <taxon>Hartmannibacter</taxon>
    </lineage>
</organism>
<evidence type="ECO:0000313" key="3">
    <source>
        <dbReference type="Proteomes" id="UP000223606"/>
    </source>
</evidence>
<dbReference type="KEGG" id="hdi:HDIA_3911"/>
<dbReference type="RefSeq" id="WP_099557702.1">
    <property type="nucleotide sequence ID" value="NZ_LT960614.1"/>
</dbReference>
<reference evidence="3" key="1">
    <citation type="submission" date="2017-09" db="EMBL/GenBank/DDBJ databases">
        <title>Genome sequence of Nannocystis excedens DSM 71.</title>
        <authorList>
            <person name="Blom J."/>
        </authorList>
    </citation>
    <scope>NUCLEOTIDE SEQUENCE [LARGE SCALE GENOMIC DNA]</scope>
    <source>
        <strain evidence="3">type strain: E19</strain>
    </source>
</reference>
<accession>A0A2C9DAV1</accession>
<dbReference type="Gene3D" id="1.10.287.470">
    <property type="entry name" value="Helix hairpin bin"/>
    <property type="match status" value="1"/>
</dbReference>
<proteinExistence type="predicted"/>
<feature type="domain" description="Multidrug resistance protein MdtA-like barrel-sandwich hybrid" evidence="1">
    <location>
        <begin position="50"/>
        <end position="212"/>
    </location>
</feature>